<accession>A0A7J7JNE7</accession>
<dbReference type="EMBL" id="VXIV02002100">
    <property type="protein sequence ID" value="KAF6027403.1"/>
    <property type="molecule type" value="Genomic_DNA"/>
</dbReference>
<evidence type="ECO:0000313" key="2">
    <source>
        <dbReference type="EMBL" id="KAF6027403.1"/>
    </source>
</evidence>
<keyword evidence="1" id="KW-0812">Transmembrane</keyword>
<gene>
    <name evidence="2" type="ORF">EB796_014303</name>
</gene>
<feature type="transmembrane region" description="Helical" evidence="1">
    <location>
        <begin position="366"/>
        <end position="390"/>
    </location>
</feature>
<dbReference type="PANTHER" id="PTHR13833">
    <property type="match status" value="1"/>
</dbReference>
<comment type="caution">
    <text evidence="2">The sequence shown here is derived from an EMBL/GenBank/DDBJ whole genome shotgun (WGS) entry which is preliminary data.</text>
</comment>
<protein>
    <submittedName>
        <fullName evidence="2">Uncharacterized protein</fullName>
    </submittedName>
</protein>
<keyword evidence="1" id="KW-1133">Transmembrane helix</keyword>
<dbReference type="SUPFAM" id="SSF101898">
    <property type="entry name" value="NHL repeat"/>
    <property type="match status" value="1"/>
</dbReference>
<evidence type="ECO:0000256" key="1">
    <source>
        <dbReference type="SAM" id="Phobius"/>
    </source>
</evidence>
<reference evidence="2" key="1">
    <citation type="submission" date="2020-06" db="EMBL/GenBank/DDBJ databases">
        <title>Draft genome of Bugula neritina, a colonial animal packing powerful symbionts and potential medicines.</title>
        <authorList>
            <person name="Rayko M."/>
        </authorList>
    </citation>
    <scope>NUCLEOTIDE SEQUENCE [LARGE SCALE GENOMIC DNA]</scope>
    <source>
        <strain evidence="2">Kwan_BN1</strain>
    </source>
</reference>
<evidence type="ECO:0000313" key="3">
    <source>
        <dbReference type="Proteomes" id="UP000593567"/>
    </source>
</evidence>
<dbReference type="Proteomes" id="UP000593567">
    <property type="component" value="Unassembled WGS sequence"/>
</dbReference>
<dbReference type="Gene3D" id="2.120.10.30">
    <property type="entry name" value="TolB, C-terminal domain"/>
    <property type="match status" value="1"/>
</dbReference>
<keyword evidence="1" id="KW-0472">Membrane</keyword>
<dbReference type="AlphaFoldDB" id="A0A7J7JNE7"/>
<dbReference type="OrthoDB" id="342730at2759"/>
<proteinExistence type="predicted"/>
<keyword evidence="3" id="KW-1185">Reference proteome</keyword>
<sequence length="420" mass="46777">MLKIFLQLYLIVTSLTNIYLGLTITEKEKYSPTIYPSTANHIEEDKKNTGQLIIATFQSLGTLQSDKRLETFVGNSRSGYREGQGLSAKFNLITSFHQVNSSHIIVVDKRNHCLRLVNRTTNSTSSFAGRCGSDGFNDGEGTEARFNEPHAIVSAYRKDQYYLTDSKNSAVRLLNISADYQSVRVETILRDNHKLINLRSLAVNPKNNHLLLSTGSHLLEVNGPKNYSTISSKEGYWNIEDLYILPSVDILLVADHDGIHQFNLLNSQKAVIWDASLQGSCSDKSPNSMCLSASRDQLYIGYQDCVEVLTLEDAIPSTVSYPVTSKTSPSVMKTTSSVNVEAKTAKPEAIVTDRRFGSDFLSFGDWTSYTVLILAAAVVLLIVVLLAMMVRRKSTTVDDKKFNNMKHAEPIKYTQSCSKM</sequence>
<name>A0A7J7JNE7_BUGNE</name>
<dbReference type="InterPro" id="IPR011042">
    <property type="entry name" value="6-blade_b-propeller_TolB-like"/>
</dbReference>
<organism evidence="2 3">
    <name type="scientific">Bugula neritina</name>
    <name type="common">Brown bryozoan</name>
    <name type="synonym">Sertularia neritina</name>
    <dbReference type="NCBI Taxonomy" id="10212"/>
    <lineage>
        <taxon>Eukaryota</taxon>
        <taxon>Metazoa</taxon>
        <taxon>Spiralia</taxon>
        <taxon>Lophotrochozoa</taxon>
        <taxon>Bryozoa</taxon>
        <taxon>Gymnolaemata</taxon>
        <taxon>Cheilostomatida</taxon>
        <taxon>Flustrina</taxon>
        <taxon>Buguloidea</taxon>
        <taxon>Bugulidae</taxon>
        <taxon>Bugula</taxon>
    </lineage>
</organism>
<dbReference type="PANTHER" id="PTHR13833:SF71">
    <property type="entry name" value="NHL DOMAIN-CONTAINING PROTEIN"/>
    <property type="match status" value="1"/>
</dbReference>